<reference evidence="1 2" key="1">
    <citation type="journal article" date="2015" name="Genome Announc.">
        <title>Virulence Factor Genes Detected in the Complete Genome Sequence of Corynebacterium uterequi DSM 45634, Isolated from the Uterus of a Maiden Mare.</title>
        <authorList>
            <person name="Ruckert C."/>
            <person name="Kriete M."/>
            <person name="Jaenicke S."/>
            <person name="Winkler A."/>
            <person name="Tauch A."/>
        </authorList>
    </citation>
    <scope>NUCLEOTIDE SEQUENCE [LARGE SCALE GENOMIC DNA]</scope>
    <source>
        <strain evidence="1 2">DSM 45634</strain>
    </source>
</reference>
<dbReference type="OrthoDB" id="1780383at2"/>
<dbReference type="Pfam" id="PF05133">
    <property type="entry name" value="SPP1_portal"/>
    <property type="match status" value="1"/>
</dbReference>
<evidence type="ECO:0000313" key="1">
    <source>
        <dbReference type="EMBL" id="AKK10607.1"/>
    </source>
</evidence>
<dbReference type="Proteomes" id="UP000035548">
    <property type="component" value="Chromosome"/>
</dbReference>
<dbReference type="EMBL" id="CP011546">
    <property type="protein sequence ID" value="AKK10607.1"/>
    <property type="molecule type" value="Genomic_DNA"/>
</dbReference>
<sequence length="472" mass="51065">MVADVFSREEKALVDSMLAQIVAHSVANREHAAYYDGSFSAKLLSISAPEHIGRMLKTVSGWAGTAVDVLEERLDFLGYADDDLVDAFEANALDEESGQVHLDTLIYGIGFVSVTGGGVGEPEQLIRGHDANNTTGLLNPRTRLFDAALTREVKDGEVVGVDLWLPDQVVKARRERHGSPWEIVGRQRNNLGAVQIVPFVNRSRIGDRGGKSEVTAPLRRYADAAVRTLISMDVNREFFSAPQRYAIGMSADDFVGPDGRPLNPWQILTGRVWSTGAVGDDEREPKLGEFAPQPPGPFLDQIEGLAQLAAAEAGLPSHYFGLRGDQATSADAIRAMEARLVKRAERRQKSFGRSWSQVSRLVRAGRDGMPVADVEASRTRWGNPATPTVGATMDAMVKAVQAGLAPGNSRVIWDRVGFTPEEQRLLEREVAQQRVDARAAMLAGSATSAKQAPIFADEGIGELTDGLSADSP</sequence>
<name>A0A0G3HHK0_9CORY</name>
<gene>
    <name evidence="1" type="ORF">CUTER_02975</name>
</gene>
<dbReference type="PATRIC" id="fig|1072256.5.peg.590"/>
<accession>A0A0G3HHK0</accession>
<organism evidence="1 2">
    <name type="scientific">Corynebacterium uterequi</name>
    <dbReference type="NCBI Taxonomy" id="1072256"/>
    <lineage>
        <taxon>Bacteria</taxon>
        <taxon>Bacillati</taxon>
        <taxon>Actinomycetota</taxon>
        <taxon>Actinomycetes</taxon>
        <taxon>Mycobacteriales</taxon>
        <taxon>Corynebacteriaceae</taxon>
        <taxon>Corynebacterium</taxon>
    </lineage>
</organism>
<proteinExistence type="predicted"/>
<dbReference type="KEGG" id="cut:CUTER_02975"/>
<evidence type="ECO:0000313" key="2">
    <source>
        <dbReference type="Proteomes" id="UP000035548"/>
    </source>
</evidence>
<reference evidence="2" key="2">
    <citation type="submission" date="2015-05" db="EMBL/GenBank/DDBJ databases">
        <title>Complete genome sequence of Corynebacterium uterequi DSM 45634, isolated from the uterus of a maiden mare.</title>
        <authorList>
            <person name="Ruckert C."/>
            <person name="Albersmeier A."/>
            <person name="Winkler A."/>
            <person name="Tauch A."/>
        </authorList>
    </citation>
    <scope>NUCLEOTIDE SEQUENCE [LARGE SCALE GENOMIC DNA]</scope>
    <source>
        <strain evidence="2">DSM 45634</strain>
    </source>
</reference>
<dbReference type="AlphaFoldDB" id="A0A0G3HHK0"/>
<keyword evidence="2" id="KW-1185">Reference proteome</keyword>
<protein>
    <submittedName>
        <fullName evidence="1">Phage portal protein, SPP1 Gp6</fullName>
    </submittedName>
</protein>
<dbReference type="InterPro" id="IPR021145">
    <property type="entry name" value="Portal_protein_SPP1_Gp6-like"/>
</dbReference>
<dbReference type="STRING" id="1072256.CUTER_02975"/>